<feature type="compositionally biased region" description="Polar residues" evidence="1">
    <location>
        <begin position="517"/>
        <end position="527"/>
    </location>
</feature>
<accession>W7TLM2</accession>
<proteinExistence type="predicted"/>
<name>W7TLM2_9STRA</name>
<comment type="caution">
    <text evidence="2">The sequence shown here is derived from an EMBL/GenBank/DDBJ whole genome shotgun (WGS) entry which is preliminary data.</text>
</comment>
<dbReference type="Proteomes" id="UP000019335">
    <property type="component" value="Chromosome 5"/>
</dbReference>
<evidence type="ECO:0000313" key="3">
    <source>
        <dbReference type="Proteomes" id="UP000019335"/>
    </source>
</evidence>
<feature type="region of interest" description="Disordered" evidence="1">
    <location>
        <begin position="516"/>
        <end position="548"/>
    </location>
</feature>
<evidence type="ECO:0000256" key="1">
    <source>
        <dbReference type="SAM" id="MobiDB-lite"/>
    </source>
</evidence>
<dbReference type="SUPFAM" id="SSF53474">
    <property type="entry name" value="alpha/beta-Hydrolases"/>
    <property type="match status" value="1"/>
</dbReference>
<dbReference type="Gene3D" id="3.40.50.1820">
    <property type="entry name" value="alpha/beta hydrolase"/>
    <property type="match status" value="1"/>
</dbReference>
<evidence type="ECO:0000313" key="2">
    <source>
        <dbReference type="EMBL" id="EWM27965.1"/>
    </source>
</evidence>
<dbReference type="AlphaFoldDB" id="W7TLM2"/>
<keyword evidence="3" id="KW-1185">Reference proteome</keyword>
<organism evidence="2 3">
    <name type="scientific">Nannochloropsis gaditana</name>
    <dbReference type="NCBI Taxonomy" id="72520"/>
    <lineage>
        <taxon>Eukaryota</taxon>
        <taxon>Sar</taxon>
        <taxon>Stramenopiles</taxon>
        <taxon>Ochrophyta</taxon>
        <taxon>Eustigmatophyceae</taxon>
        <taxon>Eustigmatales</taxon>
        <taxon>Monodopsidaceae</taxon>
        <taxon>Nannochloropsis</taxon>
    </lineage>
</organism>
<dbReference type="InterPro" id="IPR029058">
    <property type="entry name" value="AB_hydrolase_fold"/>
</dbReference>
<gene>
    <name evidence="2" type="ORF">Naga_100008g116</name>
</gene>
<sequence>MLVVIYFRLARFLSENVLQTPAVHVHDGDEAPVDMGLYFFGLDNQCEKWLPSSSSSAAEDLAPTFRMSLLRGSKGKKSTIDANPKGQCKFFDPCKPTVIYVHGFSRRTTARRFRETFNWAHSDKLYGLDINAADRWVREGWNIGIFFWNNHADEEVPQDTESKIWTSNGRCGMRYRTICPQRGRVMYYASSRPSPSISQTLADLLADVFRGAQAPYRLVGHSLGTQVVVHAATLLSQRKAREEEEVRSATALAAAAASAAVAVARTGAAATMKAKMGVYASKKEKRKTVAAAKRAEAAAISTAAQAAACAAAKAAAATQAPLQLPTRIALLDAFATLGVKAYLSGWPIMVVVQKEVLALRGLGIVFEQFQTSLIGRRGFFLRHLTAFVQLDPPGIPWYRLRSRHVAAVYMYFLSFGHAVDGPRLKKADLRRHQSVEICFSLLNSAGGSLGSGLNGLKSHLLPETEEEQNADPSAWAMGATSCVALSTLISGASPSSRSPPLRTSVSLSIFQRRHSAGTLSNQENPNESLRCFPTDDGATSPPSMTSPTDVATAIFRRRVPAYKTLALGNKSLNSLQEAMPLLPPLSSTIQTPLALPLAPASKVTVTSQSQDGAQVLGRQQRHEYYSHGAYEGHNKNHLRWLTASAYREVEIGDFPLMARATDAEVRELMLGNYVYKQYRGHLFLRVSRAW</sequence>
<protein>
    <submittedName>
        <fullName evidence="2">Uncharacterized protein</fullName>
    </submittedName>
</protein>
<reference evidence="2 3" key="1">
    <citation type="journal article" date="2014" name="Mol. Plant">
        <title>Chromosome Scale Genome Assembly and Transcriptome Profiling of Nannochloropsis gaditana in Nitrogen Depletion.</title>
        <authorList>
            <person name="Corteggiani Carpinelli E."/>
            <person name="Telatin A."/>
            <person name="Vitulo N."/>
            <person name="Forcato C."/>
            <person name="D'Angelo M."/>
            <person name="Schiavon R."/>
            <person name="Vezzi A."/>
            <person name="Giacometti G.M."/>
            <person name="Morosinotto T."/>
            <person name="Valle G."/>
        </authorList>
    </citation>
    <scope>NUCLEOTIDE SEQUENCE [LARGE SCALE GENOMIC DNA]</scope>
    <source>
        <strain evidence="2 3">B-31</strain>
    </source>
</reference>
<dbReference type="OrthoDB" id="192166at2759"/>
<dbReference type="EMBL" id="AZIL01000356">
    <property type="protein sequence ID" value="EWM27965.1"/>
    <property type="molecule type" value="Genomic_DNA"/>
</dbReference>